<protein>
    <submittedName>
        <fullName evidence="3">Uncharacterized protein</fullName>
    </submittedName>
</protein>
<feature type="transmembrane region" description="Helical" evidence="2">
    <location>
        <begin position="35"/>
        <end position="55"/>
    </location>
</feature>
<reference evidence="3 4" key="1">
    <citation type="submission" date="2018-10" db="EMBL/GenBank/DDBJ databases">
        <authorList>
            <consortium name="IHU Genomes"/>
        </authorList>
    </citation>
    <scope>NUCLEOTIDE SEQUENCE [LARGE SCALE GENOMIC DNA]</scope>
    <source>
        <strain evidence="3 4">A1</strain>
    </source>
</reference>
<sequence length="526" mass="56139">MDIGTAYKSLKYIILWVVIYLVVRYATKGEVPELDVALIASVLTLLACILETMYFTNADGKSAEPFGSVGKNNAINVNNVTSAKGLTTKGDLNVSGAMNTAVNGNNVKNTNTVKVTDTMPSNKAIASQLMNAINDMSSSSSDGSSDSSSDSSSGSSTGNSTASTFNRVTTGSAVVPSSMPATSSQYLADKYQNYSDKRPTSGSQVTTGKMIVDENYLGEKVIFDRDSFGGTNSQSDTMSSDSESEDSQGSDIVIPTSAIVQPTSTTSIDILPNPYSGKRVSWAPNTRIPDKVLTIGANTNGTPGTTGTGTDIKVSVTDGADQAKPVAQPGTVKLLGAQTGSSVSNTTSGQVQGQGQRQQSSSNGKIIRPDSVIVDSDDLSSGNAFDDIPETYTKMSPSGKPMKWYEQAFNPRSYAGAENLDQIAVSGGRTRNDILVNEMIYSDFNRLPPSFNDKDFEYGYSFLPPKDWYPLPPYPPVCVSSSNHPVQPVYLDTMTMDLKEWHETQKITPPESINTAFITNEMNSKV</sequence>
<keyword evidence="2" id="KW-0472">Membrane</keyword>
<name>A0A5K0UB78_9VIRU</name>
<accession>A0A5K0UB78</accession>
<feature type="region of interest" description="Disordered" evidence="1">
    <location>
        <begin position="338"/>
        <end position="397"/>
    </location>
</feature>
<keyword evidence="2" id="KW-1133">Transmembrane helix</keyword>
<comment type="caution">
    <text evidence="3">The sequence shown here is derived from an EMBL/GenBank/DDBJ whole genome shotgun (WGS) entry which is preliminary data.</text>
</comment>
<feature type="region of interest" description="Disordered" evidence="1">
    <location>
        <begin position="225"/>
        <end position="249"/>
    </location>
</feature>
<keyword evidence="4" id="KW-1185">Reference proteome</keyword>
<dbReference type="EMBL" id="UPSH01000001">
    <property type="protein sequence ID" value="VBB18326.1"/>
    <property type="molecule type" value="Genomic_DNA"/>
</dbReference>
<organism evidence="3 4">
    <name type="scientific">Yasminevirus sp. GU-2018</name>
    <dbReference type="NCBI Taxonomy" id="2420051"/>
    <lineage>
        <taxon>Viruses</taxon>
        <taxon>Varidnaviria</taxon>
        <taxon>Bamfordvirae</taxon>
        <taxon>Nucleocytoviricota</taxon>
        <taxon>Megaviricetes</taxon>
        <taxon>Imitervirales</taxon>
        <taxon>Mimiviridae</taxon>
        <taxon>Klosneuvirinae</taxon>
        <taxon>Yasminevirus</taxon>
        <taxon>Yasminevirus saudimassiliense</taxon>
    </lineage>
</organism>
<feature type="compositionally biased region" description="Low complexity" evidence="1">
    <location>
        <begin position="137"/>
        <end position="164"/>
    </location>
</feature>
<feature type="region of interest" description="Disordered" evidence="1">
    <location>
        <begin position="135"/>
        <end position="164"/>
    </location>
</feature>
<evidence type="ECO:0000256" key="1">
    <source>
        <dbReference type="SAM" id="MobiDB-lite"/>
    </source>
</evidence>
<evidence type="ECO:0000313" key="4">
    <source>
        <dbReference type="Proteomes" id="UP000594342"/>
    </source>
</evidence>
<feature type="compositionally biased region" description="Polar residues" evidence="1">
    <location>
        <begin position="338"/>
        <end position="347"/>
    </location>
</feature>
<evidence type="ECO:0000313" key="3">
    <source>
        <dbReference type="EMBL" id="VBB18326.1"/>
    </source>
</evidence>
<feature type="transmembrane region" description="Helical" evidence="2">
    <location>
        <begin position="6"/>
        <end position="23"/>
    </location>
</feature>
<evidence type="ECO:0000256" key="2">
    <source>
        <dbReference type="SAM" id="Phobius"/>
    </source>
</evidence>
<keyword evidence="2" id="KW-0812">Transmembrane</keyword>
<feature type="compositionally biased region" description="Low complexity" evidence="1">
    <location>
        <begin position="348"/>
        <end position="374"/>
    </location>
</feature>
<proteinExistence type="predicted"/>
<gene>
    <name evidence="3" type="ORF">YASMINEVIRUS_789</name>
</gene>
<dbReference type="Proteomes" id="UP000594342">
    <property type="component" value="Unassembled WGS sequence"/>
</dbReference>